<dbReference type="PROSITE" id="PS51387">
    <property type="entry name" value="FAD_PCMH"/>
    <property type="match status" value="1"/>
</dbReference>
<dbReference type="InterPro" id="IPR016169">
    <property type="entry name" value="FAD-bd_PCMH_sub2"/>
</dbReference>
<proteinExistence type="predicted"/>
<dbReference type="RefSeq" id="WP_067430488.1">
    <property type="nucleotide sequence ID" value="NZ_LN907827.1"/>
</dbReference>
<keyword evidence="5" id="KW-0408">Iron</keyword>
<dbReference type="SUPFAM" id="SSF47741">
    <property type="entry name" value="CO dehydrogenase ISP C-domain like"/>
    <property type="match status" value="1"/>
</dbReference>
<dbReference type="Pfam" id="PF00941">
    <property type="entry name" value="FAD_binding_5"/>
    <property type="match status" value="1"/>
</dbReference>
<gene>
    <name evidence="8" type="ORF">EM595_1758</name>
</gene>
<dbReference type="PROSITE" id="PS51085">
    <property type="entry name" value="2FE2S_FER_2"/>
    <property type="match status" value="1"/>
</dbReference>
<keyword evidence="4" id="KW-0560">Oxidoreductase</keyword>
<feature type="domain" description="2Fe-2S ferredoxin-type" evidence="6">
    <location>
        <begin position="1"/>
        <end position="90"/>
    </location>
</feature>
<dbReference type="Gene3D" id="3.30.390.50">
    <property type="entry name" value="CO dehydrogenase flavoprotein, C-terminal domain"/>
    <property type="match status" value="1"/>
</dbReference>
<dbReference type="Pfam" id="PF00111">
    <property type="entry name" value="Fer2"/>
    <property type="match status" value="1"/>
</dbReference>
<name>A0A0U5L3S4_9GAMM</name>
<dbReference type="Pfam" id="PF03450">
    <property type="entry name" value="CO_deh_flav_C"/>
    <property type="match status" value="1"/>
</dbReference>
<evidence type="ECO:0000256" key="2">
    <source>
        <dbReference type="ARBA" id="ARBA00022723"/>
    </source>
</evidence>
<dbReference type="PATRIC" id="fig|1619313.3.peg.1826"/>
<dbReference type="AlphaFoldDB" id="A0A0U5L3S4"/>
<dbReference type="Proteomes" id="UP000059419">
    <property type="component" value="Chromosome 1"/>
</dbReference>
<reference evidence="9" key="1">
    <citation type="submission" date="2015-11" db="EMBL/GenBank/DDBJ databases">
        <authorList>
            <person name="Blom J."/>
        </authorList>
    </citation>
    <scope>NUCLEOTIDE SEQUENCE [LARGE SCALE GENOMIC DNA]</scope>
</reference>
<dbReference type="SUPFAM" id="SSF55447">
    <property type="entry name" value="CO dehydrogenase flavoprotein C-terminal domain-like"/>
    <property type="match status" value="1"/>
</dbReference>
<accession>A0A0U5L3S4</accession>
<dbReference type="InterPro" id="IPR036318">
    <property type="entry name" value="FAD-bd_PCMH-like_sf"/>
</dbReference>
<evidence type="ECO:0000313" key="8">
    <source>
        <dbReference type="EMBL" id="CUU23992.1"/>
    </source>
</evidence>
<dbReference type="Pfam" id="PF01799">
    <property type="entry name" value="Fer2_2"/>
    <property type="match status" value="1"/>
</dbReference>
<dbReference type="Gene3D" id="1.10.150.120">
    <property type="entry name" value="[2Fe-2S]-binding domain"/>
    <property type="match status" value="1"/>
</dbReference>
<dbReference type="InterPro" id="IPR014307">
    <property type="entry name" value="Xanthine_DH_ssu"/>
</dbReference>
<evidence type="ECO:0000256" key="5">
    <source>
        <dbReference type="ARBA" id="ARBA00023004"/>
    </source>
</evidence>
<protein>
    <recommendedName>
        <fullName evidence="10">Xanthine dehydrogenase</fullName>
    </recommendedName>
</protein>
<dbReference type="InterPro" id="IPR005107">
    <property type="entry name" value="CO_DH_flav_C"/>
</dbReference>
<evidence type="ECO:0008006" key="10">
    <source>
        <dbReference type="Google" id="ProtNLM"/>
    </source>
</evidence>
<dbReference type="InterPro" id="IPR002888">
    <property type="entry name" value="2Fe-2S-bd"/>
</dbReference>
<dbReference type="InterPro" id="IPR036010">
    <property type="entry name" value="2Fe-2S_ferredoxin-like_sf"/>
</dbReference>
<dbReference type="InterPro" id="IPR036683">
    <property type="entry name" value="CO_DH_flav_C_dom_sf"/>
</dbReference>
<dbReference type="SUPFAM" id="SSF56176">
    <property type="entry name" value="FAD-binding/transporter-associated domain-like"/>
    <property type="match status" value="1"/>
</dbReference>
<evidence type="ECO:0000259" key="7">
    <source>
        <dbReference type="PROSITE" id="PS51387"/>
    </source>
</evidence>
<dbReference type="InterPro" id="IPR012675">
    <property type="entry name" value="Beta-grasp_dom_sf"/>
</dbReference>
<dbReference type="InterPro" id="IPR002346">
    <property type="entry name" value="Mopterin_DH_FAD-bd"/>
</dbReference>
<keyword evidence="2" id="KW-0479">Metal-binding</keyword>
<evidence type="ECO:0000256" key="1">
    <source>
        <dbReference type="ARBA" id="ARBA00022630"/>
    </source>
</evidence>
<dbReference type="SMART" id="SM01092">
    <property type="entry name" value="CO_deh_flav_C"/>
    <property type="match status" value="1"/>
</dbReference>
<keyword evidence="3" id="KW-0274">FAD</keyword>
<dbReference type="OrthoDB" id="9775084at2"/>
<dbReference type="GO" id="GO:0004854">
    <property type="term" value="F:xanthine dehydrogenase activity"/>
    <property type="evidence" value="ECO:0007669"/>
    <property type="project" value="InterPro"/>
</dbReference>
<dbReference type="PANTHER" id="PTHR45444">
    <property type="entry name" value="XANTHINE DEHYDROGENASE"/>
    <property type="match status" value="1"/>
</dbReference>
<evidence type="ECO:0000259" key="6">
    <source>
        <dbReference type="PROSITE" id="PS51085"/>
    </source>
</evidence>
<dbReference type="GO" id="GO:0071949">
    <property type="term" value="F:FAD binding"/>
    <property type="evidence" value="ECO:0007669"/>
    <property type="project" value="InterPro"/>
</dbReference>
<dbReference type="STRING" id="1619313.EM595_1758"/>
<dbReference type="InterPro" id="IPR001041">
    <property type="entry name" value="2Fe-2S_ferredoxin-type"/>
</dbReference>
<keyword evidence="9" id="KW-1185">Reference proteome</keyword>
<dbReference type="Gene3D" id="3.30.43.10">
    <property type="entry name" value="Uridine Diphospho-n-acetylenolpyruvylglucosamine Reductase, domain 2"/>
    <property type="match status" value="1"/>
</dbReference>
<dbReference type="KEGG" id="ege:EM595_1758"/>
<dbReference type="Gene3D" id="3.30.465.10">
    <property type="match status" value="1"/>
</dbReference>
<dbReference type="CDD" id="cd00207">
    <property type="entry name" value="fer2"/>
    <property type="match status" value="1"/>
</dbReference>
<dbReference type="NCBIfam" id="TIGR02963">
    <property type="entry name" value="xanthine_xdhA"/>
    <property type="match status" value="1"/>
</dbReference>
<dbReference type="PIRSF" id="PIRSF036557">
    <property type="entry name" value="XdhA_RC"/>
    <property type="match status" value="1"/>
</dbReference>
<dbReference type="PANTHER" id="PTHR45444:SF3">
    <property type="entry name" value="XANTHINE DEHYDROGENASE"/>
    <property type="match status" value="1"/>
</dbReference>
<evidence type="ECO:0000313" key="9">
    <source>
        <dbReference type="Proteomes" id="UP000059419"/>
    </source>
</evidence>
<feature type="domain" description="FAD-binding PCMH-type" evidence="7">
    <location>
        <begin position="192"/>
        <end position="365"/>
    </location>
</feature>
<dbReference type="Gene3D" id="3.10.20.30">
    <property type="match status" value="1"/>
</dbReference>
<dbReference type="InterPro" id="IPR016167">
    <property type="entry name" value="FAD-bd_PCMH_sub1"/>
</dbReference>
<dbReference type="EMBL" id="LN907827">
    <property type="protein sequence ID" value="CUU23992.1"/>
    <property type="molecule type" value="Genomic_DNA"/>
</dbReference>
<dbReference type="InterPro" id="IPR016208">
    <property type="entry name" value="Ald_Oxase/xanthine_DH-like"/>
</dbReference>
<dbReference type="GO" id="GO:0051537">
    <property type="term" value="F:2 iron, 2 sulfur cluster binding"/>
    <property type="evidence" value="ECO:0007669"/>
    <property type="project" value="InterPro"/>
</dbReference>
<keyword evidence="1" id="KW-0285">Flavoprotein</keyword>
<dbReference type="InterPro" id="IPR006058">
    <property type="entry name" value="2Fe2S_fd_BS"/>
</dbReference>
<dbReference type="InterPro" id="IPR016166">
    <property type="entry name" value="FAD-bd_PCMH"/>
</dbReference>
<sequence length="485" mass="52868">MIQFLLNQTLITEEAIDPNMTVLNYLRQKQRRCGTKEGCSTGDCGACTVTLGKVRQGKVRQGKMQYETVNSCLTLMSSLNGTQLLTVEDLREGDALHSVQQAMVECHGSQCGFCTPGFVMSLFTLQKNSAGWDRHQAELALAGNLCRCTGYRPIMAAAEQACQTPHADRFSAQQQQIAQRLMALHSDAVQEIALAGHRCLLPKTLDQLATLYQAHPQATLLAGGTDLTLHITQRYRPIPLLIALAQVSELAECRRDGNRLTLGAGATLNAITPFMQQHLPPFAAILQRFASLQVRNQGTLGGNIANASPIGDCAPMLLALDAVLLLQCGQQQRTLPLADFFTGYRQTQLQPGEFIRAVVMEDVTASPNFAAWKVSKRLEDDISAVFAAFSLRMEDGVIAGARVAFGGMAAVPARALACEAALNGQPLTPQTLSQACRALAEDFQPLSDFRASADYRLQVAKNLLRRYFHQLSGELQITEVSRYVS</sequence>
<dbReference type="InterPro" id="IPR036884">
    <property type="entry name" value="2Fe-2S-bd_dom_sf"/>
</dbReference>
<dbReference type="GO" id="GO:0005506">
    <property type="term" value="F:iron ion binding"/>
    <property type="evidence" value="ECO:0007669"/>
    <property type="project" value="InterPro"/>
</dbReference>
<evidence type="ECO:0000256" key="4">
    <source>
        <dbReference type="ARBA" id="ARBA00023002"/>
    </source>
</evidence>
<dbReference type="InterPro" id="IPR012175">
    <property type="entry name" value="Xanth_DH_ssu_bac"/>
</dbReference>
<evidence type="ECO:0000256" key="3">
    <source>
        <dbReference type="ARBA" id="ARBA00022827"/>
    </source>
</evidence>
<dbReference type="PROSITE" id="PS00197">
    <property type="entry name" value="2FE2S_FER_1"/>
    <property type="match status" value="1"/>
</dbReference>
<dbReference type="SUPFAM" id="SSF54292">
    <property type="entry name" value="2Fe-2S ferredoxin-like"/>
    <property type="match status" value="1"/>
</dbReference>
<organism evidence="8 9">
    <name type="scientific">Duffyella gerundensis</name>
    <dbReference type="NCBI Taxonomy" id="1619313"/>
    <lineage>
        <taxon>Bacteria</taxon>
        <taxon>Pseudomonadati</taxon>
        <taxon>Pseudomonadota</taxon>
        <taxon>Gammaproteobacteria</taxon>
        <taxon>Enterobacterales</taxon>
        <taxon>Erwiniaceae</taxon>
        <taxon>Duffyella</taxon>
    </lineage>
</organism>